<dbReference type="Pfam" id="PF13304">
    <property type="entry name" value="AAA_21"/>
    <property type="match status" value="1"/>
</dbReference>
<reference evidence="2 3" key="1">
    <citation type="submission" date="2012-08" db="EMBL/GenBank/DDBJ databases">
        <title>Whole genome shotgun sequence of Austwickia chelonae NBRC 105200.</title>
        <authorList>
            <person name="Yoshida I."/>
            <person name="Hosoyama A."/>
            <person name="Tsuchikane K."/>
            <person name="Katsumata H."/>
            <person name="Ando Y."/>
            <person name="Ohji S."/>
            <person name="Hamada M."/>
            <person name="Tamura T."/>
            <person name="Yamazoe A."/>
            <person name="Yamazaki S."/>
            <person name="Fujita N."/>
        </authorList>
    </citation>
    <scope>NUCLEOTIDE SEQUENCE [LARGE SCALE GENOMIC DNA]</scope>
    <source>
        <strain evidence="2 3">NBRC 105200</strain>
    </source>
</reference>
<dbReference type="GO" id="GO:0016887">
    <property type="term" value="F:ATP hydrolysis activity"/>
    <property type="evidence" value="ECO:0007669"/>
    <property type="project" value="InterPro"/>
</dbReference>
<dbReference type="PANTHER" id="PTHR43581">
    <property type="entry name" value="ATP/GTP PHOSPHATASE"/>
    <property type="match status" value="1"/>
</dbReference>
<evidence type="ECO:0000313" key="3">
    <source>
        <dbReference type="Proteomes" id="UP000008495"/>
    </source>
</evidence>
<dbReference type="STRING" id="100225.SAMN05421595_0366"/>
<evidence type="ECO:0000259" key="1">
    <source>
        <dbReference type="Pfam" id="PF13304"/>
    </source>
</evidence>
<protein>
    <recommendedName>
        <fullName evidence="1">ATPase AAA-type core domain-containing protein</fullName>
    </recommendedName>
</protein>
<comment type="caution">
    <text evidence="2">The sequence shown here is derived from an EMBL/GenBank/DDBJ whole genome shotgun (WGS) entry which is preliminary data.</text>
</comment>
<organism evidence="2 3">
    <name type="scientific">Austwickia chelonae NBRC 105200</name>
    <dbReference type="NCBI Taxonomy" id="1184607"/>
    <lineage>
        <taxon>Bacteria</taxon>
        <taxon>Bacillati</taxon>
        <taxon>Actinomycetota</taxon>
        <taxon>Actinomycetes</taxon>
        <taxon>Micrococcales</taxon>
        <taxon>Dermatophilaceae</taxon>
        <taxon>Austwickia</taxon>
    </lineage>
</organism>
<dbReference type="Gene3D" id="3.40.50.300">
    <property type="entry name" value="P-loop containing nucleotide triphosphate hydrolases"/>
    <property type="match status" value="1"/>
</dbReference>
<accession>K6UM70</accession>
<dbReference type="eggNOG" id="COG3593">
    <property type="taxonomic scope" value="Bacteria"/>
</dbReference>
<dbReference type="SUPFAM" id="SSF52540">
    <property type="entry name" value="P-loop containing nucleoside triphosphate hydrolases"/>
    <property type="match status" value="1"/>
</dbReference>
<dbReference type="InterPro" id="IPR051396">
    <property type="entry name" value="Bact_Antivir_Def_Nuclease"/>
</dbReference>
<feature type="domain" description="ATPase AAA-type core" evidence="1">
    <location>
        <begin position="300"/>
        <end position="374"/>
    </location>
</feature>
<dbReference type="EMBL" id="BAGZ01000008">
    <property type="protein sequence ID" value="GAB77856.1"/>
    <property type="molecule type" value="Genomic_DNA"/>
</dbReference>
<dbReference type="InterPro" id="IPR003959">
    <property type="entry name" value="ATPase_AAA_core"/>
</dbReference>
<dbReference type="PANTHER" id="PTHR43581:SF2">
    <property type="entry name" value="EXCINUCLEASE ATPASE SUBUNIT"/>
    <property type="match status" value="1"/>
</dbReference>
<evidence type="ECO:0000313" key="2">
    <source>
        <dbReference type="EMBL" id="GAB77856.1"/>
    </source>
</evidence>
<proteinExistence type="predicted"/>
<dbReference type="GO" id="GO:0005524">
    <property type="term" value="F:ATP binding"/>
    <property type="evidence" value="ECO:0007669"/>
    <property type="project" value="InterPro"/>
</dbReference>
<sequence length="471" mass="52028">MPSEFTKLDPQFFSLGQDKEYYSALMELPSEAGEAALAALRDIVYKRDIYEQCKDTRVMQVSLTRTVSDASINGQFTRIVQRERKEKPFTLKYVDREGHEISFEGRSHATPPTNIHVLIGRNGSGKTRLIQRMTHTLMAGGESEYGYFESDANDHADAIGNVGYISFSAFDHSPPLTPGLNGVDIPVFNVGLRKNVRASADGQADDAPLSSRSSREPKRLGEIIREEAPLQDAVAIKDYTDILADMAAALYGCKMRSQTRWEQAVETLQSDPLFANVEPLRFIDELAPAAPQEPPRLTSSGERRFEKLSSGHQVVLLTVTALVANLEERSIVFFDEPEGHLHPPLLAALIRAVSELLEKNNAVALIATHSPVVLQEVPSKCVHIVERHGDAGSLRSPMSETFGENVGVLTRDVFGLEVDASGFHRLIREVVTGTGCDYDATIAKFNDQLGSEARALLRAIQPSQREPRLDF</sequence>
<dbReference type="InterPro" id="IPR027417">
    <property type="entry name" value="P-loop_NTPase"/>
</dbReference>
<dbReference type="Proteomes" id="UP000008495">
    <property type="component" value="Unassembled WGS sequence"/>
</dbReference>
<name>K6UM70_9MICO</name>
<dbReference type="AlphaFoldDB" id="K6UM70"/>
<keyword evidence="3" id="KW-1185">Reference proteome</keyword>
<gene>
    <name evidence="2" type="ORF">AUCHE_08_00980</name>
</gene>